<protein>
    <submittedName>
        <fullName evidence="1">Uncharacterized protein</fullName>
    </submittedName>
</protein>
<evidence type="ECO:0000313" key="1">
    <source>
        <dbReference type="EMBL" id="AEH11690.1"/>
    </source>
</evidence>
<sequence>MEPVPAKTWFGCRRHTVIAGDGRSRMTAATGMAVARPGVLRCVGAPPAPLALVLLGAGSA</sequence>
<dbReference type="HOGENOM" id="CLU_2934779_0_0_11"/>
<accession>F8AZF2</accession>
<dbReference type="AlphaFoldDB" id="F8AZF2"/>
<keyword evidence="2" id="KW-1185">Reference proteome</keyword>
<dbReference type="Proteomes" id="UP000001549">
    <property type="component" value="Chromosome"/>
</dbReference>
<proteinExistence type="predicted"/>
<reference evidence="1 2" key="1">
    <citation type="submission" date="2011-05" db="EMBL/GenBank/DDBJ databases">
        <title>Complete sequence of chromosome of Frankia symbiont of Datisca glomerata.</title>
        <authorList>
            <consortium name="US DOE Joint Genome Institute"/>
            <person name="Lucas S."/>
            <person name="Han J."/>
            <person name="Lapidus A."/>
            <person name="Cheng J.-F."/>
            <person name="Goodwin L."/>
            <person name="Pitluck S."/>
            <person name="Peters L."/>
            <person name="Mikhailova N."/>
            <person name="Chertkov O."/>
            <person name="Teshima H."/>
            <person name="Han C."/>
            <person name="Tapia R."/>
            <person name="Land M."/>
            <person name="Hauser L."/>
            <person name="Kyrpides N."/>
            <person name="Ivanova N."/>
            <person name="Pagani I."/>
            <person name="Berry A."/>
            <person name="Pawlowski K."/>
            <person name="Persson T."/>
            <person name="Vanden Heuvel B."/>
            <person name="Benson D."/>
            <person name="Woyke T."/>
        </authorList>
    </citation>
    <scope>NUCLEOTIDE SEQUENCE [LARGE SCALE GENOMIC DNA]</scope>
    <source>
        <strain evidence="2">4085684</strain>
    </source>
</reference>
<gene>
    <name evidence="1" type="ordered locus">FsymDg_4441</name>
</gene>
<organism evidence="1 2">
    <name type="scientific">Candidatus Protofrankia datiscae</name>
    <dbReference type="NCBI Taxonomy" id="2716812"/>
    <lineage>
        <taxon>Bacteria</taxon>
        <taxon>Bacillati</taxon>
        <taxon>Actinomycetota</taxon>
        <taxon>Actinomycetes</taxon>
        <taxon>Frankiales</taxon>
        <taxon>Frankiaceae</taxon>
        <taxon>Protofrankia</taxon>
    </lineage>
</organism>
<dbReference type="KEGG" id="fsy:FsymDg_4441"/>
<dbReference type="EMBL" id="CP002801">
    <property type="protein sequence ID" value="AEH11690.1"/>
    <property type="molecule type" value="Genomic_DNA"/>
</dbReference>
<evidence type="ECO:0000313" key="2">
    <source>
        <dbReference type="Proteomes" id="UP000001549"/>
    </source>
</evidence>
<name>F8AZF2_9ACTN</name>